<dbReference type="NCBIfam" id="TIGR00765">
    <property type="entry name" value="yihY_not_rbn"/>
    <property type="match status" value="1"/>
</dbReference>
<evidence type="ECO:0000256" key="5">
    <source>
        <dbReference type="ARBA" id="ARBA00023136"/>
    </source>
</evidence>
<feature type="transmembrane region" description="Helical" evidence="6">
    <location>
        <begin position="41"/>
        <end position="64"/>
    </location>
</feature>
<name>H7G0N5_9LACO</name>
<keyword evidence="4 6" id="KW-1133">Transmembrane helix</keyword>
<evidence type="ECO:0000256" key="3">
    <source>
        <dbReference type="ARBA" id="ARBA00022692"/>
    </source>
</evidence>
<comment type="subcellular location">
    <subcellularLocation>
        <location evidence="1">Cell membrane</location>
        <topology evidence="1">Multi-pass membrane protein</topology>
    </subcellularLocation>
</comment>
<evidence type="ECO:0000313" key="8">
    <source>
        <dbReference type="Proteomes" id="UP000003657"/>
    </source>
</evidence>
<dbReference type="Pfam" id="PF03631">
    <property type="entry name" value="Virul_fac_BrkB"/>
    <property type="match status" value="1"/>
</dbReference>
<dbReference type="PIRSF" id="PIRSF035875">
    <property type="entry name" value="RNase_BN"/>
    <property type="match status" value="1"/>
</dbReference>
<gene>
    <name evidence="7" type="ORF">SMXD51_07412</name>
</gene>
<keyword evidence="2" id="KW-1003">Cell membrane</keyword>
<feature type="transmembrane region" description="Helical" evidence="6">
    <location>
        <begin position="142"/>
        <end position="169"/>
    </location>
</feature>
<dbReference type="GO" id="GO:0005886">
    <property type="term" value="C:plasma membrane"/>
    <property type="evidence" value="ECO:0007669"/>
    <property type="project" value="UniProtKB-SubCell"/>
</dbReference>
<proteinExistence type="predicted"/>
<dbReference type="EMBL" id="AICL01000005">
    <property type="protein sequence ID" value="EIA32192.1"/>
    <property type="molecule type" value="Genomic_DNA"/>
</dbReference>
<accession>H7G0N5</accession>
<dbReference type="RefSeq" id="WP_003710566.1">
    <property type="nucleotide sequence ID" value="NZ_AICL01000005.1"/>
</dbReference>
<dbReference type="InterPro" id="IPR017039">
    <property type="entry name" value="Virul_fac_BrkB"/>
</dbReference>
<comment type="caution">
    <text evidence="7">The sequence shown here is derived from an EMBL/GenBank/DDBJ whole genome shotgun (WGS) entry which is preliminary data.</text>
</comment>
<dbReference type="PANTHER" id="PTHR30213">
    <property type="entry name" value="INNER MEMBRANE PROTEIN YHJD"/>
    <property type="match status" value="1"/>
</dbReference>
<dbReference type="HOGENOM" id="CLU_045539_4_0_9"/>
<sequence length="301" mass="33256">MKILKVMMNLKEKLHKFRDLFLLIVERASEADINSTSITIAYYALLAILPTIILLGNILSIINLKEADVLNGLQVIVPSNVFTTLKPIIETMLKKGSGGIASVSGILALWAVSRGINALKNGLNMAYGVGKGTGTGVVLGRIFSIFITVVLGLLIVALFLVFSFGQIALDYITPLLNLSTNWIDLFMRWKWPTAAIGIFVIIILIYTLIPNAKLHFILILPGAILATIGWLGLSQGFSIYVRYFTRTLLSYEALGTFIVLLLWLNYTGWVIMLGSVVNAGLEYYFFGEVKTKSSTIRKIFQ</sequence>
<protein>
    <submittedName>
        <fullName evidence="7">Ribonuclease BN</fullName>
    </submittedName>
</protein>
<feature type="transmembrane region" description="Helical" evidence="6">
    <location>
        <begin position="189"/>
        <end position="209"/>
    </location>
</feature>
<evidence type="ECO:0000256" key="2">
    <source>
        <dbReference type="ARBA" id="ARBA00022475"/>
    </source>
</evidence>
<organism evidence="7 8">
    <name type="scientific">Ligilactobacillus salivarius SMXD51</name>
    <dbReference type="NCBI Taxonomy" id="1108963"/>
    <lineage>
        <taxon>Bacteria</taxon>
        <taxon>Bacillati</taxon>
        <taxon>Bacillota</taxon>
        <taxon>Bacilli</taxon>
        <taxon>Lactobacillales</taxon>
        <taxon>Lactobacillaceae</taxon>
        <taxon>Ligilactobacillus</taxon>
    </lineage>
</organism>
<dbReference type="AlphaFoldDB" id="H7G0N5"/>
<evidence type="ECO:0000313" key="7">
    <source>
        <dbReference type="EMBL" id="EIA32192.1"/>
    </source>
</evidence>
<evidence type="ECO:0000256" key="1">
    <source>
        <dbReference type="ARBA" id="ARBA00004651"/>
    </source>
</evidence>
<keyword evidence="5 6" id="KW-0472">Membrane</keyword>
<feature type="transmembrane region" description="Helical" evidence="6">
    <location>
        <begin position="216"/>
        <end position="233"/>
    </location>
</feature>
<feature type="transmembrane region" description="Helical" evidence="6">
    <location>
        <begin position="253"/>
        <end position="286"/>
    </location>
</feature>
<evidence type="ECO:0000256" key="6">
    <source>
        <dbReference type="SAM" id="Phobius"/>
    </source>
</evidence>
<reference evidence="7 8" key="1">
    <citation type="journal article" date="2012" name="J. Bacteriol.">
        <title>Genome Sequence of Lactobacillus salivarius SMXD51, a Potential Probiotic Strain Isolated from Chicken Cecum, Showing Anti-Campylobacter Activity.</title>
        <authorList>
            <person name="Kergourlay G."/>
            <person name="Messaoudi S."/>
            <person name="Dousset X."/>
            <person name="Prevost H."/>
        </authorList>
    </citation>
    <scope>NUCLEOTIDE SEQUENCE [LARGE SCALE GENOMIC DNA]</scope>
    <source>
        <strain evidence="7 8">SMXD51</strain>
    </source>
</reference>
<dbReference type="PANTHER" id="PTHR30213:SF0">
    <property type="entry name" value="UPF0761 MEMBRANE PROTEIN YIHY"/>
    <property type="match status" value="1"/>
</dbReference>
<dbReference type="Proteomes" id="UP000003657">
    <property type="component" value="Unassembled WGS sequence"/>
</dbReference>
<keyword evidence="3 6" id="KW-0812">Transmembrane</keyword>
<evidence type="ECO:0000256" key="4">
    <source>
        <dbReference type="ARBA" id="ARBA00022989"/>
    </source>
</evidence>
<dbReference type="PATRIC" id="fig|1108963.3.peg.495"/>